<keyword evidence="2" id="KW-1133">Transmembrane helix</keyword>
<name>A0ABD1DHM3_CULPP</name>
<dbReference type="Proteomes" id="UP001562425">
    <property type="component" value="Unassembled WGS sequence"/>
</dbReference>
<dbReference type="Gene3D" id="1.10.630.10">
    <property type="entry name" value="Cytochrome P450"/>
    <property type="match status" value="1"/>
</dbReference>
<evidence type="ECO:0008006" key="5">
    <source>
        <dbReference type="Google" id="ProtNLM"/>
    </source>
</evidence>
<dbReference type="GO" id="GO:0004497">
    <property type="term" value="F:monooxygenase activity"/>
    <property type="evidence" value="ECO:0007669"/>
    <property type="project" value="UniProtKB-KW"/>
</dbReference>
<evidence type="ECO:0000256" key="2">
    <source>
        <dbReference type="SAM" id="Phobius"/>
    </source>
</evidence>
<proteinExistence type="predicted"/>
<sequence>MVLVELILLLVVAAGLWLLLYLRTKSFASRLPAVQPYHPVIGNALLFVGKTDEQRFLNIVRAFAHPARLFKFMVAGYPMLVTNEPEVAQKILTSTECLEKPFLYDFFKLDYGLFAAHLLLGH</sequence>
<keyword evidence="4" id="KW-1185">Reference proteome</keyword>
<feature type="transmembrane region" description="Helical" evidence="2">
    <location>
        <begin position="6"/>
        <end position="22"/>
    </location>
</feature>
<dbReference type="EMBL" id="JBEHCU010005677">
    <property type="protein sequence ID" value="KAL1399047.1"/>
    <property type="molecule type" value="Genomic_DNA"/>
</dbReference>
<keyword evidence="1" id="KW-0560">Oxidoreductase</keyword>
<reference evidence="3 4" key="1">
    <citation type="submission" date="2024-05" db="EMBL/GenBank/DDBJ databases">
        <title>Culex pipiens pipiens assembly and annotation.</title>
        <authorList>
            <person name="Alout H."/>
            <person name="Durand T."/>
        </authorList>
    </citation>
    <scope>NUCLEOTIDE SEQUENCE [LARGE SCALE GENOMIC DNA]</scope>
    <source>
        <strain evidence="3">HA-2024</strain>
        <tissue evidence="3">Whole body</tissue>
    </source>
</reference>
<comment type="caution">
    <text evidence="3">The sequence shown here is derived from an EMBL/GenBank/DDBJ whole genome shotgun (WGS) entry which is preliminary data.</text>
</comment>
<keyword evidence="1" id="KW-0503">Monooxygenase</keyword>
<dbReference type="AlphaFoldDB" id="A0ABD1DHM3"/>
<evidence type="ECO:0000313" key="3">
    <source>
        <dbReference type="EMBL" id="KAL1399047.1"/>
    </source>
</evidence>
<keyword evidence="2" id="KW-0472">Membrane</keyword>
<evidence type="ECO:0000256" key="1">
    <source>
        <dbReference type="ARBA" id="ARBA00023033"/>
    </source>
</evidence>
<accession>A0ABD1DHM3</accession>
<dbReference type="SUPFAM" id="SSF48264">
    <property type="entry name" value="Cytochrome P450"/>
    <property type="match status" value="1"/>
</dbReference>
<gene>
    <name evidence="3" type="ORF">pipiens_008519</name>
</gene>
<evidence type="ECO:0000313" key="4">
    <source>
        <dbReference type="Proteomes" id="UP001562425"/>
    </source>
</evidence>
<organism evidence="3 4">
    <name type="scientific">Culex pipiens pipiens</name>
    <name type="common">Northern house mosquito</name>
    <dbReference type="NCBI Taxonomy" id="38569"/>
    <lineage>
        <taxon>Eukaryota</taxon>
        <taxon>Metazoa</taxon>
        <taxon>Ecdysozoa</taxon>
        <taxon>Arthropoda</taxon>
        <taxon>Hexapoda</taxon>
        <taxon>Insecta</taxon>
        <taxon>Pterygota</taxon>
        <taxon>Neoptera</taxon>
        <taxon>Endopterygota</taxon>
        <taxon>Diptera</taxon>
        <taxon>Nematocera</taxon>
        <taxon>Culicoidea</taxon>
        <taxon>Culicidae</taxon>
        <taxon>Culicinae</taxon>
        <taxon>Culicini</taxon>
        <taxon>Culex</taxon>
        <taxon>Culex</taxon>
    </lineage>
</organism>
<protein>
    <recommendedName>
        <fullName evidence="5">Cytochrome P450</fullName>
    </recommendedName>
</protein>
<keyword evidence="2" id="KW-0812">Transmembrane</keyword>
<dbReference type="InterPro" id="IPR036396">
    <property type="entry name" value="Cyt_P450_sf"/>
</dbReference>